<evidence type="ECO:0000256" key="3">
    <source>
        <dbReference type="ARBA" id="ARBA00022840"/>
    </source>
</evidence>
<dbReference type="RefSeq" id="WP_275468509.1">
    <property type="nucleotide sequence ID" value="NZ_CP110232.1"/>
</dbReference>
<protein>
    <submittedName>
        <fullName evidence="5">ABC transporter ATP-binding protein</fullName>
    </submittedName>
</protein>
<accession>A0AAF0I8N4</accession>
<dbReference type="PANTHER" id="PTHR42711">
    <property type="entry name" value="ABC TRANSPORTER ATP-BINDING PROTEIN"/>
    <property type="match status" value="1"/>
</dbReference>
<dbReference type="InterPro" id="IPR027417">
    <property type="entry name" value="P-loop_NTPase"/>
</dbReference>
<dbReference type="Pfam" id="PF00005">
    <property type="entry name" value="ABC_tran"/>
    <property type="match status" value="1"/>
</dbReference>
<dbReference type="PANTHER" id="PTHR42711:SF17">
    <property type="entry name" value="ABC TRANSPORTER ATP-BINDING PROTEIN"/>
    <property type="match status" value="1"/>
</dbReference>
<dbReference type="InterPro" id="IPR050763">
    <property type="entry name" value="ABC_transporter_ATP-binding"/>
</dbReference>
<dbReference type="GO" id="GO:0005524">
    <property type="term" value="F:ATP binding"/>
    <property type="evidence" value="ECO:0007669"/>
    <property type="project" value="UniProtKB-KW"/>
</dbReference>
<sequence>MEQPILNVNTISKSYKHNLILNNISFELYKGEIVALLGENGAGKSTLISIITHLISSDNGQVKLFGKNAFEKSDRETIGVMLQHSFSLSKVTVKESLMLARTYYSNPLSYEELIILADLKEKEDTFITTLSGGQNRRLSFAITMAGNPELIFLDEPTAGMDSHARYHFWKKISYYQKQGKTFLITSHYLEELEAIASRLLILKDKNLTFNGSIEQLRKHAGQTEISFNSELPFTSFKTFSTIVSHSVTGTRYHFLTNDTNGFIKELVPHLTDVHNLSIKPHSLETLFNQLNKGDN</sequence>
<reference evidence="5" key="1">
    <citation type="submission" date="2022-10" db="EMBL/GenBank/DDBJ databases">
        <title>Vagococcus sp. isolated from poultry meat.</title>
        <authorList>
            <person name="Johansson P."/>
            <person name="Bjorkroth J."/>
        </authorList>
    </citation>
    <scope>NUCLEOTIDE SEQUENCE</scope>
    <source>
        <strain evidence="5">STAA11</strain>
    </source>
</reference>
<proteinExistence type="predicted"/>
<dbReference type="SUPFAM" id="SSF52540">
    <property type="entry name" value="P-loop containing nucleoside triphosphate hydrolases"/>
    <property type="match status" value="1"/>
</dbReference>
<dbReference type="InterPro" id="IPR003439">
    <property type="entry name" value="ABC_transporter-like_ATP-bd"/>
</dbReference>
<keyword evidence="6" id="KW-1185">Reference proteome</keyword>
<keyword evidence="2" id="KW-0547">Nucleotide-binding</keyword>
<dbReference type="KEGG" id="vie:OL234_06875"/>
<dbReference type="SMART" id="SM00382">
    <property type="entry name" value="AAA"/>
    <property type="match status" value="1"/>
</dbReference>
<evidence type="ECO:0000313" key="5">
    <source>
        <dbReference type="EMBL" id="WEG72707.1"/>
    </source>
</evidence>
<dbReference type="EMBL" id="CP110232">
    <property type="protein sequence ID" value="WEG72707.1"/>
    <property type="molecule type" value="Genomic_DNA"/>
</dbReference>
<dbReference type="Gene3D" id="3.40.50.300">
    <property type="entry name" value="P-loop containing nucleotide triphosphate hydrolases"/>
    <property type="match status" value="1"/>
</dbReference>
<evidence type="ECO:0000259" key="4">
    <source>
        <dbReference type="PROSITE" id="PS50893"/>
    </source>
</evidence>
<keyword evidence="1" id="KW-0813">Transport</keyword>
<dbReference type="AlphaFoldDB" id="A0AAF0I8N4"/>
<dbReference type="CDD" id="cd03230">
    <property type="entry name" value="ABC_DR_subfamily_A"/>
    <property type="match status" value="1"/>
</dbReference>
<dbReference type="PROSITE" id="PS50893">
    <property type="entry name" value="ABC_TRANSPORTER_2"/>
    <property type="match status" value="1"/>
</dbReference>
<evidence type="ECO:0000256" key="2">
    <source>
        <dbReference type="ARBA" id="ARBA00022741"/>
    </source>
</evidence>
<organism evidence="5 6">
    <name type="scientific">Vagococcus intermedius</name>
    <dbReference type="NCBI Taxonomy" id="2991418"/>
    <lineage>
        <taxon>Bacteria</taxon>
        <taxon>Bacillati</taxon>
        <taxon>Bacillota</taxon>
        <taxon>Bacilli</taxon>
        <taxon>Lactobacillales</taxon>
        <taxon>Enterococcaceae</taxon>
        <taxon>Vagococcus</taxon>
    </lineage>
</organism>
<feature type="domain" description="ABC transporter" evidence="4">
    <location>
        <begin position="6"/>
        <end position="229"/>
    </location>
</feature>
<keyword evidence="3 5" id="KW-0067">ATP-binding</keyword>
<dbReference type="InterPro" id="IPR003593">
    <property type="entry name" value="AAA+_ATPase"/>
</dbReference>
<dbReference type="GO" id="GO:0016887">
    <property type="term" value="F:ATP hydrolysis activity"/>
    <property type="evidence" value="ECO:0007669"/>
    <property type="project" value="InterPro"/>
</dbReference>
<evidence type="ECO:0000313" key="6">
    <source>
        <dbReference type="Proteomes" id="UP001179647"/>
    </source>
</evidence>
<dbReference type="Proteomes" id="UP001179647">
    <property type="component" value="Chromosome"/>
</dbReference>
<name>A0AAF0I8N4_9ENTE</name>
<evidence type="ECO:0000256" key="1">
    <source>
        <dbReference type="ARBA" id="ARBA00022448"/>
    </source>
</evidence>
<gene>
    <name evidence="5" type="ORF">OL234_06875</name>
</gene>